<reference evidence="1" key="2">
    <citation type="journal article" date="2015" name="Data Brief">
        <title>Shoot transcriptome of the giant reed, Arundo donax.</title>
        <authorList>
            <person name="Barrero R.A."/>
            <person name="Guerrero F.D."/>
            <person name="Moolhuijzen P."/>
            <person name="Goolsby J.A."/>
            <person name="Tidwell J."/>
            <person name="Bellgard S.E."/>
            <person name="Bellgard M.I."/>
        </authorList>
    </citation>
    <scope>NUCLEOTIDE SEQUENCE</scope>
    <source>
        <tissue evidence="1">Shoot tissue taken approximately 20 cm above the soil surface</tissue>
    </source>
</reference>
<protein>
    <submittedName>
        <fullName evidence="1">Uncharacterized protein</fullName>
    </submittedName>
</protein>
<dbReference type="AlphaFoldDB" id="A0A0A9AT62"/>
<sequence>MGQQDELWQGHDSFPS</sequence>
<accession>A0A0A9AT62</accession>
<reference evidence="1" key="1">
    <citation type="submission" date="2014-09" db="EMBL/GenBank/DDBJ databases">
        <authorList>
            <person name="Magalhaes I.L.F."/>
            <person name="Oliveira U."/>
            <person name="Santos F.R."/>
            <person name="Vidigal T.H.D.A."/>
            <person name="Brescovit A.D."/>
            <person name="Santos A.J."/>
        </authorList>
    </citation>
    <scope>NUCLEOTIDE SEQUENCE</scope>
    <source>
        <tissue evidence="1">Shoot tissue taken approximately 20 cm above the soil surface</tissue>
    </source>
</reference>
<name>A0A0A9AT62_ARUDO</name>
<dbReference type="EMBL" id="GBRH01243574">
    <property type="protein sequence ID" value="JAD54321.1"/>
    <property type="molecule type" value="Transcribed_RNA"/>
</dbReference>
<organism evidence="1">
    <name type="scientific">Arundo donax</name>
    <name type="common">Giant reed</name>
    <name type="synonym">Donax arundinaceus</name>
    <dbReference type="NCBI Taxonomy" id="35708"/>
    <lineage>
        <taxon>Eukaryota</taxon>
        <taxon>Viridiplantae</taxon>
        <taxon>Streptophyta</taxon>
        <taxon>Embryophyta</taxon>
        <taxon>Tracheophyta</taxon>
        <taxon>Spermatophyta</taxon>
        <taxon>Magnoliopsida</taxon>
        <taxon>Liliopsida</taxon>
        <taxon>Poales</taxon>
        <taxon>Poaceae</taxon>
        <taxon>PACMAD clade</taxon>
        <taxon>Arundinoideae</taxon>
        <taxon>Arundineae</taxon>
        <taxon>Arundo</taxon>
    </lineage>
</organism>
<proteinExistence type="predicted"/>
<evidence type="ECO:0000313" key="1">
    <source>
        <dbReference type="EMBL" id="JAD54321.1"/>
    </source>
</evidence>